<protein>
    <recommendedName>
        <fullName evidence="3">Two-component sensor histidine kinase</fullName>
    </recommendedName>
</protein>
<reference evidence="2" key="1">
    <citation type="submission" date="2019-08" db="EMBL/GenBank/DDBJ databases">
        <authorList>
            <person name="Kucharzyk K."/>
            <person name="Murdoch R.W."/>
            <person name="Higgins S."/>
            <person name="Loffler F."/>
        </authorList>
    </citation>
    <scope>NUCLEOTIDE SEQUENCE</scope>
</reference>
<evidence type="ECO:0000313" key="2">
    <source>
        <dbReference type="EMBL" id="MPN49105.1"/>
    </source>
</evidence>
<sequence>MKMKNKLMLSILSTIIFSLALITALYMTIINYQNEENTKRSLKENNELVANILKTGSVSNVDLYFKSFYKSNFRLSLINEEGRVIH</sequence>
<evidence type="ECO:0000256" key="1">
    <source>
        <dbReference type="SAM" id="Phobius"/>
    </source>
</evidence>
<accession>A0A645ICT0</accession>
<keyword evidence="1" id="KW-1133">Transmembrane helix</keyword>
<dbReference type="AlphaFoldDB" id="A0A645ICT0"/>
<organism evidence="2">
    <name type="scientific">bioreactor metagenome</name>
    <dbReference type="NCBI Taxonomy" id="1076179"/>
    <lineage>
        <taxon>unclassified sequences</taxon>
        <taxon>metagenomes</taxon>
        <taxon>ecological metagenomes</taxon>
    </lineage>
</organism>
<name>A0A645ICT0_9ZZZZ</name>
<gene>
    <name evidence="2" type="ORF">SDC9_196718</name>
</gene>
<comment type="caution">
    <text evidence="2">The sequence shown here is derived from an EMBL/GenBank/DDBJ whole genome shotgun (WGS) entry which is preliminary data.</text>
</comment>
<evidence type="ECO:0008006" key="3">
    <source>
        <dbReference type="Google" id="ProtNLM"/>
    </source>
</evidence>
<feature type="transmembrane region" description="Helical" evidence="1">
    <location>
        <begin position="7"/>
        <end position="29"/>
    </location>
</feature>
<keyword evidence="1" id="KW-0812">Transmembrane</keyword>
<keyword evidence="1" id="KW-0472">Membrane</keyword>
<dbReference type="EMBL" id="VSSQ01112056">
    <property type="protein sequence ID" value="MPN49105.1"/>
    <property type="molecule type" value="Genomic_DNA"/>
</dbReference>
<proteinExistence type="predicted"/>